<proteinExistence type="predicted"/>
<gene>
    <name evidence="5" type="ORF">SAMN05443245_1091</name>
</gene>
<dbReference type="Gene3D" id="2.180.10.10">
    <property type="entry name" value="RHS repeat-associated core"/>
    <property type="match status" value="1"/>
</dbReference>
<evidence type="ECO:0000313" key="5">
    <source>
        <dbReference type="EMBL" id="SDQ36335.1"/>
    </source>
</evidence>
<evidence type="ECO:0000313" key="6">
    <source>
        <dbReference type="Proteomes" id="UP000183487"/>
    </source>
</evidence>
<feature type="domain" description="Teneurin-like YD-shell" evidence="4">
    <location>
        <begin position="263"/>
        <end position="441"/>
    </location>
</feature>
<feature type="domain" description="DUF6531" evidence="3">
    <location>
        <begin position="100"/>
        <end position="157"/>
    </location>
</feature>
<sequence length="790" mass="85434">MKRNKNFKVAISLATQLQAASVLFTIALGASADTTCFPLYAKSGATPGTPSCKLTVASNTPVGLGNYNCIDDLALIDQWCNTPPTPIDESTPDDSCPVADPVLPAKGVVALSEVDFQSGGASPIVFSRVYLSQPYDKNQTLMGSNWVSNWQRRIDLTGANASVPHIVAYRGFWQPVTFKLSGGAWVVPGNPGLTLTKSDDGFYYLKDEQRGTTEGYSDTTGMFYTETTRTGELREAYYDGPRLSEIVQRPVDSATSTAQNRLVLSFAYDTSGHIIAVVPPSGNAVHYSYDAKGNLASVTPPYGTLRQYFYEDVRFSNALTGVTDESGSRIATWNYDASGRVASVTHPDTTRNASLSYGSGTTTVTDLSGTSTYSFSTSDTLRPISITTPGGAVSRAWDTAGNLKQRTTPDGNTQYTWDSANRPIKAFATVAGVKTVTTIEYSDGSSLRPHLVATPGKVRAFVYDSNGNVTGYAERQTTDLTGEQGMQAIATGSQLVVGARYDGANRLLSATVTQDGKTVEDWTYTYDARGNIALTRDAVSGWQMKTVDRSNEDRAKTIASSSGQADITYDPRGRVTSFTYDEPAGIINGGLARKLQVDYEYGPDGGVSTRTGKVSTNGGWWQTISDAELDAWLTNWELGNDPVSPQANLTGVRSSADAYVPSLCVECYMAWKANLTGKLYSGELTEVLPQWGEKTELMLSDQSQVPYPTLMPDVAASAKRSMLYSSLFQGGSTAGGMVKCSGRESHESRCFDQYETDLDFCRLVAKPRGDRNYALCKANAFDRYQQCRGY</sequence>
<dbReference type="Pfam" id="PF25023">
    <property type="entry name" value="TEN_YD-shell"/>
    <property type="match status" value="1"/>
</dbReference>
<dbReference type="InterPro" id="IPR056823">
    <property type="entry name" value="TEN-like_YD-shell"/>
</dbReference>
<accession>A0A1H1A9D2</accession>
<name>A0A1H1A9D2_9BURK</name>
<feature type="signal peptide" evidence="2">
    <location>
        <begin position="1"/>
        <end position="32"/>
    </location>
</feature>
<dbReference type="PANTHER" id="PTHR32305:SF15">
    <property type="entry name" value="PROTEIN RHSA-RELATED"/>
    <property type="match status" value="1"/>
</dbReference>
<organism evidence="5 6">
    <name type="scientific">Paraburkholderia fungorum</name>
    <dbReference type="NCBI Taxonomy" id="134537"/>
    <lineage>
        <taxon>Bacteria</taxon>
        <taxon>Pseudomonadati</taxon>
        <taxon>Pseudomonadota</taxon>
        <taxon>Betaproteobacteria</taxon>
        <taxon>Burkholderiales</taxon>
        <taxon>Burkholderiaceae</taxon>
        <taxon>Paraburkholderia</taxon>
    </lineage>
</organism>
<dbReference type="AlphaFoldDB" id="A0A1H1A9D2"/>
<keyword evidence="2" id="KW-0732">Signal</keyword>
<dbReference type="OrthoDB" id="8846935at2"/>
<evidence type="ECO:0000256" key="2">
    <source>
        <dbReference type="SAM" id="SignalP"/>
    </source>
</evidence>
<keyword evidence="1" id="KW-0677">Repeat</keyword>
<dbReference type="InterPro" id="IPR045351">
    <property type="entry name" value="DUF6531"/>
</dbReference>
<evidence type="ECO:0000256" key="1">
    <source>
        <dbReference type="ARBA" id="ARBA00022737"/>
    </source>
</evidence>
<keyword evidence="6" id="KW-1185">Reference proteome</keyword>
<dbReference type="InterPro" id="IPR006530">
    <property type="entry name" value="YD"/>
</dbReference>
<evidence type="ECO:0000259" key="3">
    <source>
        <dbReference type="Pfam" id="PF20148"/>
    </source>
</evidence>
<dbReference type="NCBIfam" id="TIGR01643">
    <property type="entry name" value="YD_repeat_2x"/>
    <property type="match status" value="4"/>
</dbReference>
<feature type="chain" id="PRO_5010367405" evidence="2">
    <location>
        <begin position="33"/>
        <end position="790"/>
    </location>
</feature>
<dbReference type="Proteomes" id="UP000183487">
    <property type="component" value="Unassembled WGS sequence"/>
</dbReference>
<dbReference type="InterPro" id="IPR050708">
    <property type="entry name" value="T6SS_VgrG/RHS"/>
</dbReference>
<dbReference type="PANTHER" id="PTHR32305">
    <property type="match status" value="1"/>
</dbReference>
<evidence type="ECO:0000259" key="4">
    <source>
        <dbReference type="Pfam" id="PF25023"/>
    </source>
</evidence>
<protein>
    <submittedName>
        <fullName evidence="5">YD repeat-containing protein</fullName>
    </submittedName>
</protein>
<dbReference type="EMBL" id="FNKP01000001">
    <property type="protein sequence ID" value="SDQ36335.1"/>
    <property type="molecule type" value="Genomic_DNA"/>
</dbReference>
<reference evidence="6" key="1">
    <citation type="submission" date="2016-10" db="EMBL/GenBank/DDBJ databases">
        <authorList>
            <person name="Varghese N."/>
        </authorList>
    </citation>
    <scope>NUCLEOTIDE SEQUENCE [LARGE SCALE GENOMIC DNA]</scope>
    <source>
        <strain evidence="6">GAS106B</strain>
    </source>
</reference>
<dbReference type="Pfam" id="PF20148">
    <property type="entry name" value="DUF6531"/>
    <property type="match status" value="1"/>
</dbReference>